<evidence type="ECO:0000256" key="5">
    <source>
        <dbReference type="SAM" id="Phobius"/>
    </source>
</evidence>
<dbReference type="InterPro" id="IPR036259">
    <property type="entry name" value="MFS_trans_sf"/>
</dbReference>
<dbReference type="SUPFAM" id="SSF103473">
    <property type="entry name" value="MFS general substrate transporter"/>
    <property type="match status" value="1"/>
</dbReference>
<evidence type="ECO:0000313" key="7">
    <source>
        <dbReference type="Proteomes" id="UP001608902"/>
    </source>
</evidence>
<feature type="transmembrane region" description="Helical" evidence="5">
    <location>
        <begin position="78"/>
        <end position="102"/>
    </location>
</feature>
<name>A0ABD6EL14_9BILA</name>
<keyword evidence="2 5" id="KW-0812">Transmembrane</keyword>
<dbReference type="Gene3D" id="1.20.1250.20">
    <property type="entry name" value="MFS general substrate transporter like domains"/>
    <property type="match status" value="1"/>
</dbReference>
<accession>A0ABD6EL14</accession>
<comment type="caution">
    <text evidence="6">The sequence shown here is derived from an EMBL/GenBank/DDBJ whole genome shotgun (WGS) entry which is preliminary data.</text>
</comment>
<gene>
    <name evidence="6" type="ORF">AB6A40_004362</name>
</gene>
<keyword evidence="7" id="KW-1185">Reference proteome</keyword>
<evidence type="ECO:0000256" key="2">
    <source>
        <dbReference type="ARBA" id="ARBA00022692"/>
    </source>
</evidence>
<proteinExistence type="predicted"/>
<evidence type="ECO:0008006" key="8">
    <source>
        <dbReference type="Google" id="ProtNLM"/>
    </source>
</evidence>
<comment type="subcellular location">
    <subcellularLocation>
        <location evidence="1">Membrane</location>
    </subcellularLocation>
</comment>
<feature type="transmembrane region" description="Helical" evidence="5">
    <location>
        <begin position="20"/>
        <end position="42"/>
    </location>
</feature>
<dbReference type="EMBL" id="JBGFUD010002482">
    <property type="protein sequence ID" value="MFH4977653.1"/>
    <property type="molecule type" value="Genomic_DNA"/>
</dbReference>
<dbReference type="Pfam" id="PF00083">
    <property type="entry name" value="Sugar_tr"/>
    <property type="match status" value="1"/>
</dbReference>
<dbReference type="GO" id="GO:0016020">
    <property type="term" value="C:membrane"/>
    <property type="evidence" value="ECO:0007669"/>
    <property type="project" value="UniProtKB-SubCell"/>
</dbReference>
<dbReference type="Proteomes" id="UP001608902">
    <property type="component" value="Unassembled WGS sequence"/>
</dbReference>
<evidence type="ECO:0000313" key="6">
    <source>
        <dbReference type="EMBL" id="MFH4977653.1"/>
    </source>
</evidence>
<evidence type="ECO:0000256" key="3">
    <source>
        <dbReference type="ARBA" id="ARBA00022989"/>
    </source>
</evidence>
<protein>
    <recommendedName>
        <fullName evidence="8">Major facilitator superfamily (MFS) profile domain-containing protein</fullName>
    </recommendedName>
</protein>
<keyword evidence="3 5" id="KW-1133">Transmembrane helix</keyword>
<reference evidence="6 7" key="1">
    <citation type="submission" date="2024-08" db="EMBL/GenBank/DDBJ databases">
        <title>Gnathostoma spinigerum genome.</title>
        <authorList>
            <person name="Gonzalez-Bertolin B."/>
            <person name="Monzon S."/>
            <person name="Zaballos A."/>
            <person name="Jimenez P."/>
            <person name="Dekumyoy P."/>
            <person name="Varona S."/>
            <person name="Cuesta I."/>
            <person name="Sumanam S."/>
            <person name="Adisakwattana P."/>
            <person name="Gasser R.B."/>
            <person name="Hernandez-Gonzalez A."/>
            <person name="Young N.D."/>
            <person name="Perteguer M.J."/>
        </authorList>
    </citation>
    <scope>NUCLEOTIDE SEQUENCE [LARGE SCALE GENOMIC DNA]</scope>
    <source>
        <strain evidence="6">AL3</strain>
        <tissue evidence="6">Liver</tissue>
    </source>
</reference>
<sequence length="141" mass="15710">MSEPKKSDPPSGRLSSDFRLYEICLFVCTQLGYVPVVASMLATNFFSQTKAYCAGNATLENEFKSLPLEWNLACKHVFLLYTASQIFSTLVMLGGLMGAFIAGYMADRYGRKPACVDVIETYFPVGLLCYNRSCDKCSYID</sequence>
<keyword evidence="4 5" id="KW-0472">Membrane</keyword>
<evidence type="ECO:0000256" key="4">
    <source>
        <dbReference type="ARBA" id="ARBA00023136"/>
    </source>
</evidence>
<organism evidence="6 7">
    <name type="scientific">Gnathostoma spinigerum</name>
    <dbReference type="NCBI Taxonomy" id="75299"/>
    <lineage>
        <taxon>Eukaryota</taxon>
        <taxon>Metazoa</taxon>
        <taxon>Ecdysozoa</taxon>
        <taxon>Nematoda</taxon>
        <taxon>Chromadorea</taxon>
        <taxon>Rhabditida</taxon>
        <taxon>Spirurina</taxon>
        <taxon>Gnathostomatomorpha</taxon>
        <taxon>Gnathostomatoidea</taxon>
        <taxon>Gnathostomatidae</taxon>
        <taxon>Gnathostoma</taxon>
    </lineage>
</organism>
<dbReference type="InterPro" id="IPR005828">
    <property type="entry name" value="MFS_sugar_transport-like"/>
</dbReference>
<dbReference type="AlphaFoldDB" id="A0ABD6EL14"/>
<evidence type="ECO:0000256" key="1">
    <source>
        <dbReference type="ARBA" id="ARBA00004370"/>
    </source>
</evidence>